<dbReference type="InterPro" id="IPR029044">
    <property type="entry name" value="Nucleotide-diphossugar_trans"/>
</dbReference>
<name>B8HXG5_CYAP4</name>
<dbReference type="eggNOG" id="COG1442">
    <property type="taxonomic scope" value="Bacteria"/>
</dbReference>
<dbReference type="GO" id="GO:0016757">
    <property type="term" value="F:glycosyltransferase activity"/>
    <property type="evidence" value="ECO:0007669"/>
    <property type="project" value="InterPro"/>
</dbReference>
<keyword evidence="1" id="KW-0808">Transferase</keyword>
<dbReference type="InterPro" id="IPR002495">
    <property type="entry name" value="Glyco_trans_8"/>
</dbReference>
<dbReference type="EMBL" id="CP001344">
    <property type="protein sequence ID" value="ACL46510.1"/>
    <property type="molecule type" value="Genomic_DNA"/>
</dbReference>
<gene>
    <name evidence="1" type="ordered locus">Cyan7425_4197</name>
</gene>
<dbReference type="HOGENOM" id="CLU_074355_0_0_3"/>
<organism evidence="1">
    <name type="scientific">Cyanothece sp. (strain PCC 7425 / ATCC 29141)</name>
    <dbReference type="NCBI Taxonomy" id="395961"/>
    <lineage>
        <taxon>Bacteria</taxon>
        <taxon>Bacillati</taxon>
        <taxon>Cyanobacteriota</taxon>
        <taxon>Cyanophyceae</taxon>
        <taxon>Gomontiellales</taxon>
        <taxon>Cyanothecaceae</taxon>
        <taxon>Cyanothece</taxon>
    </lineage>
</organism>
<dbReference type="SUPFAM" id="SSF53448">
    <property type="entry name" value="Nucleotide-diphospho-sugar transferases"/>
    <property type="match status" value="1"/>
</dbReference>
<dbReference type="AlphaFoldDB" id="B8HXG5"/>
<sequence length="302" mass="34644">MTAQTPIKIYVGTQKEQLLAYKILEYSILQHTAHPVEIVPLHEAIAAAQLTIPIPAQPALRPRTPFSFQRFTIPALENYQGRAIYLDSDMQVFRDIAELWHWDFAGADLLAVHEPADSGRRPQFSVMVLDCEQLHWDINELVRELEQGRWSYEQFVFQMAPARQVGSVLPTEWNDLERYTPGKTALTHYTDMRTQPWLSTANPLAGLWCRELLAALQSGFIPRDLVEQEVQLGHIRPSLLDQVKHGIVEPGELPAATLRHDRLNFVPPHALENLPKFIQSESLPWNRFLIKTYAGLRYLANR</sequence>
<dbReference type="PANTHER" id="PTHR35105">
    <property type="entry name" value="EXPRESSED PROTEIN"/>
    <property type="match status" value="1"/>
</dbReference>
<dbReference type="STRING" id="395961.Cyan7425_4197"/>
<dbReference type="Pfam" id="PF01501">
    <property type="entry name" value="Glyco_transf_8"/>
    <property type="match status" value="1"/>
</dbReference>
<dbReference type="OrthoDB" id="583646at2"/>
<dbReference type="Gene3D" id="3.90.550.10">
    <property type="entry name" value="Spore Coat Polysaccharide Biosynthesis Protein SpsA, Chain A"/>
    <property type="match status" value="1"/>
</dbReference>
<dbReference type="KEGG" id="cyn:Cyan7425_4197"/>
<accession>B8HXG5</accession>
<proteinExistence type="predicted"/>
<reference evidence="1" key="1">
    <citation type="submission" date="2009-01" db="EMBL/GenBank/DDBJ databases">
        <title>Complete sequence of chromosome Cyanothece sp. PCC 7425.</title>
        <authorList>
            <consortium name="US DOE Joint Genome Institute"/>
            <person name="Lucas S."/>
            <person name="Copeland A."/>
            <person name="Lapidus A."/>
            <person name="Glavina del Rio T."/>
            <person name="Dalin E."/>
            <person name="Tice H."/>
            <person name="Bruce D."/>
            <person name="Goodwin L."/>
            <person name="Pitluck S."/>
            <person name="Sims D."/>
            <person name="Meineke L."/>
            <person name="Brettin T."/>
            <person name="Detter J.C."/>
            <person name="Han C."/>
            <person name="Larimer F."/>
            <person name="Land M."/>
            <person name="Hauser L."/>
            <person name="Kyrpides N."/>
            <person name="Ovchinnikova G."/>
            <person name="Liberton M."/>
            <person name="Stoeckel J."/>
            <person name="Banerjee A."/>
            <person name="Singh A."/>
            <person name="Page L."/>
            <person name="Sato H."/>
            <person name="Zhao L."/>
            <person name="Sherman L."/>
            <person name="Pakrasi H."/>
            <person name="Richardson P."/>
        </authorList>
    </citation>
    <scope>NUCLEOTIDE SEQUENCE</scope>
    <source>
        <strain evidence="1">PCC 7425</strain>
    </source>
</reference>
<dbReference type="PANTHER" id="PTHR35105:SF2">
    <property type="entry name" value="PROTEIN CDI"/>
    <property type="match status" value="1"/>
</dbReference>
<protein>
    <submittedName>
        <fullName evidence="1">Glycosyl transferase family 8</fullName>
    </submittedName>
</protein>
<evidence type="ECO:0000313" key="1">
    <source>
        <dbReference type="EMBL" id="ACL46510.1"/>
    </source>
</evidence>